<organism evidence="6 7">
    <name type="scientific">Candidatus Caccousia stercoris</name>
    <dbReference type="NCBI Taxonomy" id="2840723"/>
    <lineage>
        <taxon>Bacteria</taxon>
        <taxon>Bacillati</taxon>
        <taxon>Bacillota</taxon>
        <taxon>Clostridia</taxon>
        <taxon>Eubacteriales</taxon>
        <taxon>Oscillospiraceae</taxon>
        <taxon>Oscillospiraceae incertae sedis</taxon>
        <taxon>Candidatus Caccousia</taxon>
    </lineage>
</organism>
<dbReference type="GO" id="GO:0030246">
    <property type="term" value="F:carbohydrate binding"/>
    <property type="evidence" value="ECO:0007669"/>
    <property type="project" value="UniProtKB-ARBA"/>
</dbReference>
<feature type="signal peptide" evidence="4">
    <location>
        <begin position="1"/>
        <end position="22"/>
    </location>
</feature>
<evidence type="ECO:0000256" key="3">
    <source>
        <dbReference type="ARBA" id="ARBA00022729"/>
    </source>
</evidence>
<feature type="domain" description="Periplasmic binding protein" evidence="5">
    <location>
        <begin position="33"/>
        <end position="287"/>
    </location>
</feature>
<dbReference type="Pfam" id="PF13407">
    <property type="entry name" value="Peripla_BP_4"/>
    <property type="match status" value="1"/>
</dbReference>
<reference evidence="6" key="2">
    <citation type="journal article" date="2021" name="PeerJ">
        <title>Extensive microbial diversity within the chicken gut microbiome revealed by metagenomics and culture.</title>
        <authorList>
            <person name="Gilroy R."/>
            <person name="Ravi A."/>
            <person name="Getino M."/>
            <person name="Pursley I."/>
            <person name="Horton D.L."/>
            <person name="Alikhan N.F."/>
            <person name="Baker D."/>
            <person name="Gharbi K."/>
            <person name="Hall N."/>
            <person name="Watson M."/>
            <person name="Adriaenssens E.M."/>
            <person name="Foster-Nyarko E."/>
            <person name="Jarju S."/>
            <person name="Secka A."/>
            <person name="Antonio M."/>
            <person name="Oren A."/>
            <person name="Chaudhuri R.R."/>
            <person name="La Ragione R."/>
            <person name="Hildebrand F."/>
            <person name="Pallen M.J."/>
        </authorList>
    </citation>
    <scope>NUCLEOTIDE SEQUENCE</scope>
    <source>
        <strain evidence="6">6086</strain>
    </source>
</reference>
<dbReference type="InterPro" id="IPR028082">
    <property type="entry name" value="Peripla_BP_I"/>
</dbReference>
<comment type="subcellular location">
    <subcellularLocation>
        <location evidence="1">Cell envelope</location>
    </subcellularLocation>
</comment>
<dbReference type="EMBL" id="DVJM01000203">
    <property type="protein sequence ID" value="HIS79575.1"/>
    <property type="molecule type" value="Genomic_DNA"/>
</dbReference>
<dbReference type="Gene3D" id="3.40.50.2300">
    <property type="match status" value="2"/>
</dbReference>
<evidence type="ECO:0000256" key="2">
    <source>
        <dbReference type="ARBA" id="ARBA00007639"/>
    </source>
</evidence>
<keyword evidence="3 4" id="KW-0732">Signal</keyword>
<dbReference type="AlphaFoldDB" id="A0A9D1FUM0"/>
<dbReference type="GO" id="GO:0030313">
    <property type="term" value="C:cell envelope"/>
    <property type="evidence" value="ECO:0007669"/>
    <property type="project" value="UniProtKB-SubCell"/>
</dbReference>
<feature type="chain" id="PRO_5039655240" evidence="4">
    <location>
        <begin position="23"/>
        <end position="325"/>
    </location>
</feature>
<evidence type="ECO:0000313" key="7">
    <source>
        <dbReference type="Proteomes" id="UP000824141"/>
    </source>
</evidence>
<proteinExistence type="inferred from homology"/>
<evidence type="ECO:0000313" key="6">
    <source>
        <dbReference type="EMBL" id="HIS79575.1"/>
    </source>
</evidence>
<dbReference type="PANTHER" id="PTHR46847:SF1">
    <property type="entry name" value="D-ALLOSE-BINDING PERIPLASMIC PROTEIN-RELATED"/>
    <property type="match status" value="1"/>
</dbReference>
<comment type="similarity">
    <text evidence="2">Belongs to the bacterial solute-binding protein 2 family.</text>
</comment>
<protein>
    <submittedName>
        <fullName evidence="6">Substrate-binding domain-containing protein</fullName>
    </submittedName>
</protein>
<gene>
    <name evidence="6" type="ORF">IAD03_09420</name>
</gene>
<evidence type="ECO:0000259" key="5">
    <source>
        <dbReference type="Pfam" id="PF13407"/>
    </source>
</evidence>
<dbReference type="SUPFAM" id="SSF53822">
    <property type="entry name" value="Periplasmic binding protein-like I"/>
    <property type="match status" value="1"/>
</dbReference>
<sequence>MKRSKSILLCILLALFCLCGCSSENTMPTQHSVVLIAKSTSTEFWLSVFAGAEAAATEYNVNLTIIGPETEEDYEAQNAMVERAVQENAEAIVFSAIDFENNAGAIDAAAQAGVQVVAIDSSVDSTAVKTYIGTDNYAAGRMAAQTALGRLDGTLNVGIVNYDISSANGQERERGAKDVFMESGRAEITAVINTLAEAETARIDTAALLAEHPEINVLLAFNEPTSVGAAQAVGDLGLSEQVFLVGFDSNVVTVDCLQEGSVDALVVQNPYAMGYLGVESAYRLLSGGSKDVQHVVDTSTRIVDRENLFSIDSQKALFAFEQRTH</sequence>
<evidence type="ECO:0000256" key="1">
    <source>
        <dbReference type="ARBA" id="ARBA00004196"/>
    </source>
</evidence>
<evidence type="ECO:0000256" key="4">
    <source>
        <dbReference type="SAM" id="SignalP"/>
    </source>
</evidence>
<dbReference type="Proteomes" id="UP000824141">
    <property type="component" value="Unassembled WGS sequence"/>
</dbReference>
<dbReference type="PANTHER" id="PTHR46847">
    <property type="entry name" value="D-ALLOSE-BINDING PERIPLASMIC PROTEIN-RELATED"/>
    <property type="match status" value="1"/>
</dbReference>
<reference evidence="6" key="1">
    <citation type="submission" date="2020-10" db="EMBL/GenBank/DDBJ databases">
        <authorList>
            <person name="Gilroy R."/>
        </authorList>
    </citation>
    <scope>NUCLEOTIDE SEQUENCE</scope>
    <source>
        <strain evidence="6">6086</strain>
    </source>
</reference>
<comment type="caution">
    <text evidence="6">The sequence shown here is derived from an EMBL/GenBank/DDBJ whole genome shotgun (WGS) entry which is preliminary data.</text>
</comment>
<accession>A0A9D1FUM0</accession>
<dbReference type="InterPro" id="IPR025997">
    <property type="entry name" value="SBP_2_dom"/>
</dbReference>
<name>A0A9D1FUM0_9FIRM</name>